<keyword evidence="1" id="KW-0812">Transmembrane</keyword>
<dbReference type="Proteomes" id="UP000230869">
    <property type="component" value="Unassembled WGS sequence"/>
</dbReference>
<feature type="transmembrane region" description="Helical" evidence="1">
    <location>
        <begin position="6"/>
        <end position="22"/>
    </location>
</feature>
<reference evidence="2 3" key="1">
    <citation type="submission" date="2017-09" db="EMBL/GenBank/DDBJ databases">
        <title>Depth-based differentiation of microbial function through sediment-hosted aquifers and enrichment of novel symbionts in the deep terrestrial subsurface.</title>
        <authorList>
            <person name="Probst A.J."/>
            <person name="Ladd B."/>
            <person name="Jarett J.K."/>
            <person name="Geller-Mcgrath D.E."/>
            <person name="Sieber C.M."/>
            <person name="Emerson J.B."/>
            <person name="Anantharaman K."/>
            <person name="Thomas B.C."/>
            <person name="Malmstrom R."/>
            <person name="Stieglmeier M."/>
            <person name="Klingl A."/>
            <person name="Woyke T."/>
            <person name="Ryan C.M."/>
            <person name="Banfield J.F."/>
        </authorList>
    </citation>
    <scope>NUCLEOTIDE SEQUENCE [LARGE SCALE GENOMIC DNA]</scope>
    <source>
        <strain evidence="2">CG11_big_fil_rev_8_21_14_0_20_39_10</strain>
    </source>
</reference>
<proteinExistence type="predicted"/>
<sequence>MNGSIRHITAIIFIFLIGWIAVKKYGTPVVKPFVGVIGLYACAIFFRSIDAWICTWVPIGSHFLWHIFAAFAGYWAIYLLVVLKSLKSRADDTKVID</sequence>
<evidence type="ECO:0000313" key="2">
    <source>
        <dbReference type="EMBL" id="PIR13208.1"/>
    </source>
</evidence>
<protein>
    <recommendedName>
        <fullName evidence="4">Alkaline phytoceramidase</fullName>
    </recommendedName>
</protein>
<evidence type="ECO:0008006" key="4">
    <source>
        <dbReference type="Google" id="ProtNLM"/>
    </source>
</evidence>
<organism evidence="2 3">
    <name type="scientific">Candidatus Falkowbacteria bacterium CG11_big_fil_rev_8_21_14_0_20_39_10</name>
    <dbReference type="NCBI Taxonomy" id="1974570"/>
    <lineage>
        <taxon>Bacteria</taxon>
        <taxon>Candidatus Falkowiibacteriota</taxon>
    </lineage>
</organism>
<keyword evidence="1" id="KW-0472">Membrane</keyword>
<feature type="transmembrane region" description="Helical" evidence="1">
    <location>
        <begin position="65"/>
        <end position="83"/>
    </location>
</feature>
<evidence type="ECO:0000256" key="1">
    <source>
        <dbReference type="SAM" id="Phobius"/>
    </source>
</evidence>
<dbReference type="EMBL" id="PCWW01000051">
    <property type="protein sequence ID" value="PIR13208.1"/>
    <property type="molecule type" value="Genomic_DNA"/>
</dbReference>
<name>A0A2M6K8Z1_9BACT</name>
<feature type="transmembrane region" description="Helical" evidence="1">
    <location>
        <begin position="34"/>
        <end position="59"/>
    </location>
</feature>
<comment type="caution">
    <text evidence="2">The sequence shown here is derived from an EMBL/GenBank/DDBJ whole genome shotgun (WGS) entry which is preliminary data.</text>
</comment>
<evidence type="ECO:0000313" key="3">
    <source>
        <dbReference type="Proteomes" id="UP000230869"/>
    </source>
</evidence>
<dbReference type="AlphaFoldDB" id="A0A2M6K8Z1"/>
<gene>
    <name evidence="2" type="ORF">COV49_02985</name>
</gene>
<accession>A0A2M6K8Z1</accession>
<keyword evidence="1" id="KW-1133">Transmembrane helix</keyword>